<dbReference type="GO" id="GO:0009055">
    <property type="term" value="F:electron transfer activity"/>
    <property type="evidence" value="ECO:0007669"/>
    <property type="project" value="InterPro"/>
</dbReference>
<keyword evidence="2" id="KW-0479">Metal-binding</keyword>
<protein>
    <recommendedName>
        <fullName evidence="4">Cytochrome c domain-containing protein</fullName>
    </recommendedName>
</protein>
<evidence type="ECO:0000313" key="5">
    <source>
        <dbReference type="EMBL" id="SVE61323.1"/>
    </source>
</evidence>
<name>A0A383EY14_9ZZZZ</name>
<feature type="domain" description="Cytochrome c" evidence="4">
    <location>
        <begin position="59"/>
        <end position="151"/>
    </location>
</feature>
<sequence length="151" mass="16245">MGFGLIVALLVVGCGQGTYPLDIFYEMHYQQTFKSHEPPRLSGPESAVPVDWVVAPKSTSFNTGEHLFNVNCSMCHGATAKGDGPVLQKMIADYGYTVAVDPDLTSTGVVAMGPGGMKGFMFSGVVVMPSFKKLLTIEEMDLISEYIVSLQ</sequence>
<accession>A0A383EY14</accession>
<evidence type="ECO:0000256" key="3">
    <source>
        <dbReference type="ARBA" id="ARBA00023004"/>
    </source>
</evidence>
<dbReference type="InterPro" id="IPR036909">
    <property type="entry name" value="Cyt_c-like_dom_sf"/>
</dbReference>
<keyword evidence="3" id="KW-0408">Iron</keyword>
<dbReference type="GO" id="GO:0020037">
    <property type="term" value="F:heme binding"/>
    <property type="evidence" value="ECO:0007669"/>
    <property type="project" value="InterPro"/>
</dbReference>
<proteinExistence type="predicted"/>
<dbReference type="AlphaFoldDB" id="A0A383EY14"/>
<keyword evidence="1" id="KW-0349">Heme</keyword>
<reference evidence="5" key="1">
    <citation type="submission" date="2018-05" db="EMBL/GenBank/DDBJ databases">
        <authorList>
            <person name="Lanie J.A."/>
            <person name="Ng W.-L."/>
            <person name="Kazmierczak K.M."/>
            <person name="Andrzejewski T.M."/>
            <person name="Davidsen T.M."/>
            <person name="Wayne K.J."/>
            <person name="Tettelin H."/>
            <person name="Glass J.I."/>
            <person name="Rusch D."/>
            <person name="Podicherti R."/>
            <person name="Tsui H.-C.T."/>
            <person name="Winkler M.E."/>
        </authorList>
    </citation>
    <scope>NUCLEOTIDE SEQUENCE</scope>
</reference>
<organism evidence="5">
    <name type="scientific">marine metagenome</name>
    <dbReference type="NCBI Taxonomy" id="408172"/>
    <lineage>
        <taxon>unclassified sequences</taxon>
        <taxon>metagenomes</taxon>
        <taxon>ecological metagenomes</taxon>
    </lineage>
</organism>
<dbReference type="Pfam" id="PF00034">
    <property type="entry name" value="Cytochrom_C"/>
    <property type="match status" value="1"/>
</dbReference>
<dbReference type="InterPro" id="IPR009056">
    <property type="entry name" value="Cyt_c-like_dom"/>
</dbReference>
<dbReference type="GO" id="GO:0046872">
    <property type="term" value="F:metal ion binding"/>
    <property type="evidence" value="ECO:0007669"/>
    <property type="project" value="UniProtKB-KW"/>
</dbReference>
<dbReference type="PROSITE" id="PS51007">
    <property type="entry name" value="CYTC"/>
    <property type="match status" value="1"/>
</dbReference>
<dbReference type="SUPFAM" id="SSF46626">
    <property type="entry name" value="Cytochrome c"/>
    <property type="match status" value="1"/>
</dbReference>
<evidence type="ECO:0000256" key="2">
    <source>
        <dbReference type="ARBA" id="ARBA00022723"/>
    </source>
</evidence>
<gene>
    <name evidence="5" type="ORF">METZ01_LOCUS514177</name>
</gene>
<evidence type="ECO:0000259" key="4">
    <source>
        <dbReference type="PROSITE" id="PS51007"/>
    </source>
</evidence>
<evidence type="ECO:0000256" key="1">
    <source>
        <dbReference type="ARBA" id="ARBA00022617"/>
    </source>
</evidence>
<dbReference type="Gene3D" id="1.10.760.10">
    <property type="entry name" value="Cytochrome c-like domain"/>
    <property type="match status" value="1"/>
</dbReference>
<dbReference type="EMBL" id="UINC01229562">
    <property type="protein sequence ID" value="SVE61323.1"/>
    <property type="molecule type" value="Genomic_DNA"/>
</dbReference>